<evidence type="ECO:0000313" key="3">
    <source>
        <dbReference type="Proteomes" id="UP000078200"/>
    </source>
</evidence>
<dbReference type="VEuPathDB" id="VectorBase:GAUT042871"/>
<accession>A0A1A9VNS4</accession>
<dbReference type="AlphaFoldDB" id="A0A1A9VNS4"/>
<sequence>MSTKKEDERNNLTSTPGGAYNSLDKVSLRISSGAFKLVSNHPPVFTFYDFALEIARMPIDGTHNIAPQLGGFKFIIKHEQTAMMRQKGNASFESSPQGLHYTEIRTLRQIAL</sequence>
<dbReference type="Proteomes" id="UP000078200">
    <property type="component" value="Unassembled WGS sequence"/>
</dbReference>
<feature type="compositionally biased region" description="Basic and acidic residues" evidence="1">
    <location>
        <begin position="1"/>
        <end position="10"/>
    </location>
</feature>
<proteinExistence type="predicted"/>
<dbReference type="EnsemblMetazoa" id="GAUT042871-RA">
    <property type="protein sequence ID" value="GAUT042871-PA"/>
    <property type="gene ID" value="GAUT042871"/>
</dbReference>
<reference evidence="2" key="1">
    <citation type="submission" date="2020-05" db="UniProtKB">
        <authorList>
            <consortium name="EnsemblMetazoa"/>
        </authorList>
    </citation>
    <scope>IDENTIFICATION</scope>
    <source>
        <strain evidence="2">TTRI</strain>
    </source>
</reference>
<keyword evidence="3" id="KW-1185">Reference proteome</keyword>
<evidence type="ECO:0000313" key="2">
    <source>
        <dbReference type="EnsemblMetazoa" id="GAUT042871-PA"/>
    </source>
</evidence>
<feature type="region of interest" description="Disordered" evidence="1">
    <location>
        <begin position="1"/>
        <end position="21"/>
    </location>
</feature>
<name>A0A1A9VNS4_GLOAU</name>
<protein>
    <submittedName>
        <fullName evidence="2">Uncharacterized protein</fullName>
    </submittedName>
</protein>
<organism evidence="2 3">
    <name type="scientific">Glossina austeni</name>
    <name type="common">Savannah tsetse fly</name>
    <dbReference type="NCBI Taxonomy" id="7395"/>
    <lineage>
        <taxon>Eukaryota</taxon>
        <taxon>Metazoa</taxon>
        <taxon>Ecdysozoa</taxon>
        <taxon>Arthropoda</taxon>
        <taxon>Hexapoda</taxon>
        <taxon>Insecta</taxon>
        <taxon>Pterygota</taxon>
        <taxon>Neoptera</taxon>
        <taxon>Endopterygota</taxon>
        <taxon>Diptera</taxon>
        <taxon>Brachycera</taxon>
        <taxon>Muscomorpha</taxon>
        <taxon>Hippoboscoidea</taxon>
        <taxon>Glossinidae</taxon>
        <taxon>Glossina</taxon>
    </lineage>
</organism>
<evidence type="ECO:0000256" key="1">
    <source>
        <dbReference type="SAM" id="MobiDB-lite"/>
    </source>
</evidence>